<feature type="domain" description="EamA" evidence="6">
    <location>
        <begin position="25"/>
        <end position="156"/>
    </location>
</feature>
<evidence type="ECO:0000256" key="1">
    <source>
        <dbReference type="ARBA" id="ARBA00004141"/>
    </source>
</evidence>
<dbReference type="PANTHER" id="PTHR22911">
    <property type="entry name" value="ACYL-MALONYL CONDENSING ENZYME-RELATED"/>
    <property type="match status" value="1"/>
</dbReference>
<feature type="transmembrane region" description="Helical" evidence="5">
    <location>
        <begin position="279"/>
        <end position="298"/>
    </location>
</feature>
<protein>
    <recommendedName>
        <fullName evidence="6">EamA domain-containing protein</fullName>
    </recommendedName>
</protein>
<keyword evidence="4 5" id="KW-0472">Membrane</keyword>
<dbReference type="Proteomes" id="UP000003789">
    <property type="component" value="Unassembled WGS sequence"/>
</dbReference>
<dbReference type="InterPro" id="IPR037185">
    <property type="entry name" value="EmrE-like"/>
</dbReference>
<evidence type="ECO:0000256" key="2">
    <source>
        <dbReference type="ARBA" id="ARBA00022692"/>
    </source>
</evidence>
<comment type="subcellular location">
    <subcellularLocation>
        <location evidence="1">Membrane</location>
        <topology evidence="1">Multi-pass membrane protein</topology>
    </subcellularLocation>
</comment>
<evidence type="ECO:0000259" key="6">
    <source>
        <dbReference type="Pfam" id="PF00892"/>
    </source>
</evidence>
<dbReference type="Pfam" id="PF00892">
    <property type="entry name" value="EamA"/>
    <property type="match status" value="2"/>
</dbReference>
<gene>
    <name evidence="7" type="ORF">P3TCK_17214</name>
</gene>
<feature type="transmembrane region" description="Helical" evidence="5">
    <location>
        <begin position="253"/>
        <end position="273"/>
    </location>
</feature>
<organism evidence="7 8">
    <name type="scientific">Photobacterium profundum 3TCK</name>
    <dbReference type="NCBI Taxonomy" id="314280"/>
    <lineage>
        <taxon>Bacteria</taxon>
        <taxon>Pseudomonadati</taxon>
        <taxon>Pseudomonadota</taxon>
        <taxon>Gammaproteobacteria</taxon>
        <taxon>Vibrionales</taxon>
        <taxon>Vibrionaceae</taxon>
        <taxon>Photobacterium</taxon>
    </lineage>
</organism>
<evidence type="ECO:0000256" key="4">
    <source>
        <dbReference type="ARBA" id="ARBA00023136"/>
    </source>
</evidence>
<feature type="transmembrane region" description="Helical" evidence="5">
    <location>
        <begin position="88"/>
        <end position="106"/>
    </location>
</feature>
<dbReference type="HOGENOM" id="CLU_032828_0_0_6"/>
<dbReference type="InterPro" id="IPR000620">
    <property type="entry name" value="EamA_dom"/>
</dbReference>
<comment type="caution">
    <text evidence="7">The sequence shown here is derived from an EMBL/GenBank/DDBJ whole genome shotgun (WGS) entry which is preliminary data.</text>
</comment>
<evidence type="ECO:0000313" key="8">
    <source>
        <dbReference type="Proteomes" id="UP000003789"/>
    </source>
</evidence>
<name>Q1Z0R9_9GAMM</name>
<dbReference type="PANTHER" id="PTHR22911:SF6">
    <property type="entry name" value="SOLUTE CARRIER FAMILY 35 MEMBER G1"/>
    <property type="match status" value="1"/>
</dbReference>
<dbReference type="RefSeq" id="WP_006231346.1">
    <property type="nucleotide sequence ID" value="NZ_CH724135.1"/>
</dbReference>
<accession>Q1Z0R9</accession>
<dbReference type="EMBL" id="AAPH01000024">
    <property type="protein sequence ID" value="EAS42200.1"/>
    <property type="molecule type" value="Genomic_DNA"/>
</dbReference>
<dbReference type="OrthoDB" id="148351at2"/>
<sequence length="306" mass="33501">MLLSKRQFIPQPLLSYFKTLPAPIKGIALALASNALFVTVGALVRVLSESIDVFQILFFRQLVFVILLLPSILVNLDVLMKPKMVKLHLLRVAGAFVALYFGYLTVSNIPFADATAIGFTKVIFVAIISRLFLTESVGLSRFVMVAVGFVGVMLVVQPSMSQASEGYILIGLTGALGAAVAVICVRKMAATEPRVAVLTYQAIFVGIIALIPSLLSWQWPTMYEFTLLILVGVISSIAQWLGVTAYKWGEANIIANVEYSQMIYSLALGYWLFTEIPNSLAIVGVSIIVASALIPYALKYWEKQIR</sequence>
<reference evidence="7 8" key="1">
    <citation type="submission" date="2006-03" db="EMBL/GenBank/DDBJ databases">
        <authorList>
            <person name="Bartlett D.H."/>
            <person name="Valle G."/>
            <person name="Lauro F.M."/>
            <person name="Vezzi A."/>
            <person name="Simonato F."/>
            <person name="Eloe E."/>
            <person name="Vitulo N."/>
            <person name="Stratton T.K."/>
            <person name="D'angelo M."/>
            <person name="Ferriera S."/>
            <person name="Johnson J."/>
            <person name="Kravitz S."/>
            <person name="Beeson K."/>
            <person name="Sutton G."/>
            <person name="Rogers Y."/>
            <person name="Friedman R."/>
            <person name="Frazier M."/>
            <person name="Venter J.C."/>
        </authorList>
    </citation>
    <scope>NUCLEOTIDE SEQUENCE [LARGE SCALE GENOMIC DNA]</scope>
    <source>
        <strain evidence="7 8">3TCK</strain>
    </source>
</reference>
<feature type="transmembrane region" description="Helical" evidence="5">
    <location>
        <begin position="197"/>
        <end position="219"/>
    </location>
</feature>
<feature type="transmembrane region" description="Helical" evidence="5">
    <location>
        <begin position="27"/>
        <end position="47"/>
    </location>
</feature>
<evidence type="ECO:0000256" key="5">
    <source>
        <dbReference type="SAM" id="Phobius"/>
    </source>
</evidence>
<dbReference type="SUPFAM" id="SSF103481">
    <property type="entry name" value="Multidrug resistance efflux transporter EmrE"/>
    <property type="match status" value="2"/>
</dbReference>
<keyword evidence="2 5" id="KW-0812">Transmembrane</keyword>
<feature type="transmembrane region" description="Helical" evidence="5">
    <location>
        <begin position="53"/>
        <end position="76"/>
    </location>
</feature>
<keyword evidence="3 5" id="KW-1133">Transmembrane helix</keyword>
<dbReference type="GO" id="GO:0016020">
    <property type="term" value="C:membrane"/>
    <property type="evidence" value="ECO:0007669"/>
    <property type="project" value="UniProtKB-SubCell"/>
</dbReference>
<feature type="transmembrane region" description="Helical" evidence="5">
    <location>
        <begin position="142"/>
        <end position="160"/>
    </location>
</feature>
<feature type="transmembrane region" description="Helical" evidence="5">
    <location>
        <begin position="112"/>
        <end position="133"/>
    </location>
</feature>
<feature type="transmembrane region" description="Helical" evidence="5">
    <location>
        <begin position="225"/>
        <end position="246"/>
    </location>
</feature>
<feature type="domain" description="EamA" evidence="6">
    <location>
        <begin position="168"/>
        <end position="294"/>
    </location>
</feature>
<evidence type="ECO:0000256" key="3">
    <source>
        <dbReference type="ARBA" id="ARBA00022989"/>
    </source>
</evidence>
<proteinExistence type="predicted"/>
<evidence type="ECO:0000313" key="7">
    <source>
        <dbReference type="EMBL" id="EAS42200.1"/>
    </source>
</evidence>
<feature type="transmembrane region" description="Helical" evidence="5">
    <location>
        <begin position="166"/>
        <end position="185"/>
    </location>
</feature>
<dbReference type="AlphaFoldDB" id="Q1Z0R9"/>